<comment type="caution">
    <text evidence="2">The sequence shown here is derived from an EMBL/GenBank/DDBJ whole genome shotgun (WGS) entry which is preliminary data.</text>
</comment>
<dbReference type="AlphaFoldDB" id="A0AAN6SBE4"/>
<reference evidence="2" key="1">
    <citation type="journal article" date="2023" name="Mol. Phylogenet. Evol.">
        <title>Genome-scale phylogeny and comparative genomics of the fungal order Sordariales.</title>
        <authorList>
            <person name="Hensen N."/>
            <person name="Bonometti L."/>
            <person name="Westerberg I."/>
            <person name="Brannstrom I.O."/>
            <person name="Guillou S."/>
            <person name="Cros-Aarteil S."/>
            <person name="Calhoun S."/>
            <person name="Haridas S."/>
            <person name="Kuo A."/>
            <person name="Mondo S."/>
            <person name="Pangilinan J."/>
            <person name="Riley R."/>
            <person name="LaButti K."/>
            <person name="Andreopoulos B."/>
            <person name="Lipzen A."/>
            <person name="Chen C."/>
            <person name="Yan M."/>
            <person name="Daum C."/>
            <person name="Ng V."/>
            <person name="Clum A."/>
            <person name="Steindorff A."/>
            <person name="Ohm R.A."/>
            <person name="Martin F."/>
            <person name="Silar P."/>
            <person name="Natvig D.O."/>
            <person name="Lalanne C."/>
            <person name="Gautier V."/>
            <person name="Ament-Velasquez S.L."/>
            <person name="Kruys A."/>
            <person name="Hutchinson M.I."/>
            <person name="Powell A.J."/>
            <person name="Barry K."/>
            <person name="Miller A.N."/>
            <person name="Grigoriev I.V."/>
            <person name="Debuchy R."/>
            <person name="Gladieux P."/>
            <person name="Hiltunen Thoren M."/>
            <person name="Johannesson H."/>
        </authorList>
    </citation>
    <scope>NUCLEOTIDE SEQUENCE</scope>
    <source>
        <strain evidence="2">CBS 626.80</strain>
    </source>
</reference>
<sequence>MSSSHASTNTQPSLIQGEQPVDNDDSKSSNRNTQATFPSTPIRSSPCSSPPVTPVSDLGLNCALVSSPTTPAPKVAYMHDRFISPSPLASPNSVGSSPPVSPVPPSQAHWVRLAMPWDNHSRNSAWYRPGFTPTPAFGPPTPPGMTAAEQEDFQRD</sequence>
<feature type="compositionally biased region" description="Polar residues" evidence="1">
    <location>
        <begin position="1"/>
        <end position="16"/>
    </location>
</feature>
<dbReference type="Proteomes" id="UP001303222">
    <property type="component" value="Unassembled WGS sequence"/>
</dbReference>
<protein>
    <submittedName>
        <fullName evidence="2">Uncharacterized protein</fullName>
    </submittedName>
</protein>
<evidence type="ECO:0000313" key="3">
    <source>
        <dbReference type="Proteomes" id="UP001303222"/>
    </source>
</evidence>
<keyword evidence="3" id="KW-1185">Reference proteome</keyword>
<feature type="region of interest" description="Disordered" evidence="1">
    <location>
        <begin position="1"/>
        <end position="59"/>
    </location>
</feature>
<feature type="compositionally biased region" description="Polar residues" evidence="1">
    <location>
        <begin position="29"/>
        <end position="43"/>
    </location>
</feature>
<evidence type="ECO:0000256" key="1">
    <source>
        <dbReference type="SAM" id="MobiDB-lite"/>
    </source>
</evidence>
<accession>A0AAN6SBE4</accession>
<feature type="non-terminal residue" evidence="2">
    <location>
        <position position="156"/>
    </location>
</feature>
<feature type="region of interest" description="Disordered" evidence="1">
    <location>
        <begin position="84"/>
        <end position="106"/>
    </location>
</feature>
<gene>
    <name evidence="2" type="ORF">QBC32DRAFT_386551</name>
</gene>
<proteinExistence type="predicted"/>
<evidence type="ECO:0000313" key="2">
    <source>
        <dbReference type="EMBL" id="KAK3946983.1"/>
    </source>
</evidence>
<dbReference type="EMBL" id="MU859454">
    <property type="protein sequence ID" value="KAK3946983.1"/>
    <property type="molecule type" value="Genomic_DNA"/>
</dbReference>
<name>A0AAN6SBE4_9PEZI</name>
<organism evidence="2 3">
    <name type="scientific">Pseudoneurospora amorphoporcata</name>
    <dbReference type="NCBI Taxonomy" id="241081"/>
    <lineage>
        <taxon>Eukaryota</taxon>
        <taxon>Fungi</taxon>
        <taxon>Dikarya</taxon>
        <taxon>Ascomycota</taxon>
        <taxon>Pezizomycotina</taxon>
        <taxon>Sordariomycetes</taxon>
        <taxon>Sordariomycetidae</taxon>
        <taxon>Sordariales</taxon>
        <taxon>Sordariaceae</taxon>
        <taxon>Pseudoneurospora</taxon>
    </lineage>
</organism>
<feature type="region of interest" description="Disordered" evidence="1">
    <location>
        <begin position="126"/>
        <end position="156"/>
    </location>
</feature>
<reference evidence="2" key="2">
    <citation type="submission" date="2023-06" db="EMBL/GenBank/DDBJ databases">
        <authorList>
            <consortium name="Lawrence Berkeley National Laboratory"/>
            <person name="Mondo S.J."/>
            <person name="Hensen N."/>
            <person name="Bonometti L."/>
            <person name="Westerberg I."/>
            <person name="Brannstrom I.O."/>
            <person name="Guillou S."/>
            <person name="Cros-Aarteil S."/>
            <person name="Calhoun S."/>
            <person name="Haridas S."/>
            <person name="Kuo A."/>
            <person name="Pangilinan J."/>
            <person name="Riley R."/>
            <person name="Labutti K."/>
            <person name="Andreopoulos B."/>
            <person name="Lipzen A."/>
            <person name="Chen C."/>
            <person name="Yanf M."/>
            <person name="Daum C."/>
            <person name="Ng V."/>
            <person name="Clum A."/>
            <person name="Steindorff A."/>
            <person name="Ohm R."/>
            <person name="Martin F."/>
            <person name="Silar P."/>
            <person name="Natvig D."/>
            <person name="Lalanne C."/>
            <person name="Gautier V."/>
            <person name="Ament-Velasquez S.L."/>
            <person name="Kruys A."/>
            <person name="Hutchinson M.I."/>
            <person name="Powell A.J."/>
            <person name="Barry K."/>
            <person name="Miller A.N."/>
            <person name="Grigoriev I.V."/>
            <person name="Debuchy R."/>
            <person name="Gladieux P."/>
            <person name="Thoren M.H."/>
            <person name="Johannesson H."/>
        </authorList>
    </citation>
    <scope>NUCLEOTIDE SEQUENCE</scope>
    <source>
        <strain evidence="2">CBS 626.80</strain>
    </source>
</reference>